<protein>
    <submittedName>
        <fullName evidence="2">Uncharacterized protein</fullName>
    </submittedName>
</protein>
<accession>A0A1G1VME9</accession>
<gene>
    <name evidence="2" type="ORF">A2785_02880</name>
</gene>
<evidence type="ECO:0000256" key="1">
    <source>
        <dbReference type="SAM" id="Phobius"/>
    </source>
</evidence>
<feature type="transmembrane region" description="Helical" evidence="1">
    <location>
        <begin position="40"/>
        <end position="62"/>
    </location>
</feature>
<proteinExistence type="predicted"/>
<evidence type="ECO:0000313" key="3">
    <source>
        <dbReference type="Proteomes" id="UP000179069"/>
    </source>
</evidence>
<dbReference type="Proteomes" id="UP000179069">
    <property type="component" value="Unassembled WGS sequence"/>
</dbReference>
<keyword evidence="1" id="KW-1133">Transmembrane helix</keyword>
<keyword evidence="1" id="KW-0812">Transmembrane</keyword>
<reference evidence="2 3" key="1">
    <citation type="journal article" date="2016" name="Nat. Commun.">
        <title>Thousands of microbial genomes shed light on interconnected biogeochemical processes in an aquifer system.</title>
        <authorList>
            <person name="Anantharaman K."/>
            <person name="Brown C.T."/>
            <person name="Hug L.A."/>
            <person name="Sharon I."/>
            <person name="Castelle C.J."/>
            <person name="Probst A.J."/>
            <person name="Thomas B.C."/>
            <person name="Singh A."/>
            <person name="Wilkins M.J."/>
            <person name="Karaoz U."/>
            <person name="Brodie E.L."/>
            <person name="Williams K.H."/>
            <person name="Hubbard S.S."/>
            <person name="Banfield J.F."/>
        </authorList>
    </citation>
    <scope>NUCLEOTIDE SEQUENCE [LARGE SCALE GENOMIC DNA]</scope>
</reference>
<keyword evidence="1" id="KW-0472">Membrane</keyword>
<organism evidence="2 3">
    <name type="scientific">Candidatus Chisholmbacteria bacterium RIFCSPHIGHO2_01_FULL_49_18</name>
    <dbReference type="NCBI Taxonomy" id="1797590"/>
    <lineage>
        <taxon>Bacteria</taxon>
        <taxon>Candidatus Chisholmiibacteriota</taxon>
    </lineage>
</organism>
<dbReference type="AlphaFoldDB" id="A0A1G1VME9"/>
<evidence type="ECO:0000313" key="2">
    <source>
        <dbReference type="EMBL" id="OGY16514.1"/>
    </source>
</evidence>
<feature type="transmembrane region" description="Helical" evidence="1">
    <location>
        <begin position="99"/>
        <end position="120"/>
    </location>
</feature>
<sequence length="142" mass="16024">MDSITRFLALCERRMWMMRSQAEKLSREYKAQGLRWASTCLRWIGTTVLGIGSLLLCLVVLIAYGDVIWEILLSAMSVVTLPFECLIQPDRCVFTPPQLRLVFAIALAVGLGSLFASRWIDRKSLRTATAQTEAEASQEPER</sequence>
<name>A0A1G1VME9_9BACT</name>
<dbReference type="EMBL" id="MHCI01000014">
    <property type="protein sequence ID" value="OGY16514.1"/>
    <property type="molecule type" value="Genomic_DNA"/>
</dbReference>
<comment type="caution">
    <text evidence="2">The sequence shown here is derived from an EMBL/GenBank/DDBJ whole genome shotgun (WGS) entry which is preliminary data.</text>
</comment>